<sequence length="229" mass="26365">MSPKLTSERYDRQVSIHLKVLLKELLPEVGEALKILEAIPQCSPQSLEHRAACLRVINASFAVENKLSQFAVHIEQLSQRALPLQPIVLNKYAPVWTFDPFLPQIPADNVLSLFLVMCWEVMKVYEFIGFTLSIWEERLVHTRRVLGVVFGEVYRDGWIFTDTEGSYEYRAKKGSSRIKDYGQEGQKKGVLRELDSEDEFPIDSIIASVINSLIKSEEAEYKRQKKIMM</sequence>
<protein>
    <submittedName>
        <fullName evidence="1">Uncharacterized protein</fullName>
    </submittedName>
</protein>
<proteinExistence type="predicted"/>
<organism evidence="1 2">
    <name type="scientific">Tuber borchii</name>
    <name type="common">White truffle</name>
    <dbReference type="NCBI Taxonomy" id="42251"/>
    <lineage>
        <taxon>Eukaryota</taxon>
        <taxon>Fungi</taxon>
        <taxon>Dikarya</taxon>
        <taxon>Ascomycota</taxon>
        <taxon>Pezizomycotina</taxon>
        <taxon>Pezizomycetes</taxon>
        <taxon>Pezizales</taxon>
        <taxon>Tuberaceae</taxon>
        <taxon>Tuber</taxon>
    </lineage>
</organism>
<dbReference type="Proteomes" id="UP000244722">
    <property type="component" value="Unassembled WGS sequence"/>
</dbReference>
<evidence type="ECO:0000313" key="2">
    <source>
        <dbReference type="Proteomes" id="UP000244722"/>
    </source>
</evidence>
<dbReference type="EMBL" id="NESQ01000252">
    <property type="protein sequence ID" value="PUU75081.1"/>
    <property type="molecule type" value="Genomic_DNA"/>
</dbReference>
<keyword evidence="2" id="KW-1185">Reference proteome</keyword>
<dbReference type="AlphaFoldDB" id="A0A2T6ZHX0"/>
<accession>A0A2T6ZHX0</accession>
<reference evidence="1 2" key="1">
    <citation type="submission" date="2017-04" db="EMBL/GenBank/DDBJ databases">
        <title>Draft genome sequence of Tuber borchii Vittad., a whitish edible truffle.</title>
        <authorList>
            <consortium name="DOE Joint Genome Institute"/>
            <person name="Murat C."/>
            <person name="Kuo A."/>
            <person name="Barry K.W."/>
            <person name="Clum A."/>
            <person name="Dockter R.B."/>
            <person name="Fauchery L."/>
            <person name="Iotti M."/>
            <person name="Kohler A."/>
            <person name="Labutti K."/>
            <person name="Lindquist E.A."/>
            <person name="Lipzen A."/>
            <person name="Ohm R.A."/>
            <person name="Wang M."/>
            <person name="Grigoriev I.V."/>
            <person name="Zambonelli A."/>
            <person name="Martin F.M."/>
        </authorList>
    </citation>
    <scope>NUCLEOTIDE SEQUENCE [LARGE SCALE GENOMIC DNA]</scope>
    <source>
        <strain evidence="1 2">Tbo3840</strain>
    </source>
</reference>
<evidence type="ECO:0000313" key="1">
    <source>
        <dbReference type="EMBL" id="PUU75081.1"/>
    </source>
</evidence>
<name>A0A2T6ZHX0_TUBBO</name>
<comment type="caution">
    <text evidence="1">The sequence shown here is derived from an EMBL/GenBank/DDBJ whole genome shotgun (WGS) entry which is preliminary data.</text>
</comment>
<gene>
    <name evidence="1" type="ORF">B9Z19DRAFT_1131973</name>
</gene>